<evidence type="ECO:0000256" key="2">
    <source>
        <dbReference type="SAM" id="MobiDB-lite"/>
    </source>
</evidence>
<dbReference type="OrthoDB" id="2804662at2759"/>
<sequence length="499" mass="53630">MPALAGRTAKVVALRACQHSVIASSMADARKLRPRTPRQSTTKEAASVSGRKRATSVPASGSNGSKRSGWLDCVLVSTPFRKRHAEHAADEPGFFSASQPNPTTAAESISTHRGTARKSRSTRDSAPSSTRKKAAQSTGRGRKRARDPSPTSIRVPSQTSTQAQDDTTHILESRGTGLLTPAPSSILQTHRKSPASQDDRVPETENSSIEDERRREKGKGKLRAQSAGSAAPAIAADVREPAPRPSKRRRLSAAVSPQEAPDGSHSSSVHAEELETREDTSQHMSEDEPSGDFGFQLLDVQDVAALPVISDDPGSALDVSVPSELSLYVPPGVRQLIDNMKQSLRMATVARDKAETRYAAEVQRRVDAERTIAQLTEQNIQLELEARAWTNAVAEAIAPQLSPSLAASPERREGPCPASEQRDPPASSESAPVSQVRSSRAVSELLRESVPVETQDRPLLEIPTSVSAFTNKSLNLSERVAAVQDFLAKLIPMPTTDQT</sequence>
<feature type="compositionally biased region" description="Basic residues" evidence="2">
    <location>
        <begin position="130"/>
        <end position="145"/>
    </location>
</feature>
<feature type="region of interest" description="Disordered" evidence="2">
    <location>
        <begin position="401"/>
        <end position="440"/>
    </location>
</feature>
<dbReference type="HOGENOM" id="CLU_546265_0_0_1"/>
<evidence type="ECO:0000313" key="3">
    <source>
        <dbReference type="EMBL" id="EMD41761.1"/>
    </source>
</evidence>
<feature type="compositionally biased region" description="Polar residues" evidence="2">
    <location>
        <begin position="427"/>
        <end position="440"/>
    </location>
</feature>
<name>M2RS63_CERS8</name>
<feature type="region of interest" description="Disordered" evidence="2">
    <location>
        <begin position="23"/>
        <end position="68"/>
    </location>
</feature>
<feature type="compositionally biased region" description="Basic and acidic residues" evidence="2">
    <location>
        <begin position="270"/>
        <end position="286"/>
    </location>
</feature>
<evidence type="ECO:0000313" key="4">
    <source>
        <dbReference type="Proteomes" id="UP000016930"/>
    </source>
</evidence>
<feature type="compositionally biased region" description="Polar residues" evidence="2">
    <location>
        <begin position="96"/>
        <end position="113"/>
    </location>
</feature>
<keyword evidence="1" id="KW-0175">Coiled coil</keyword>
<gene>
    <name evidence="3" type="ORF">CERSUDRAFT_120720</name>
</gene>
<protein>
    <submittedName>
        <fullName evidence="3">Uncharacterized protein</fullName>
    </submittedName>
</protein>
<accession>M2RS63</accession>
<feature type="compositionally biased region" description="Polar residues" evidence="2">
    <location>
        <begin position="57"/>
        <end position="66"/>
    </location>
</feature>
<organism evidence="3 4">
    <name type="scientific">Ceriporiopsis subvermispora (strain B)</name>
    <name type="common">White-rot fungus</name>
    <name type="synonym">Gelatoporia subvermispora</name>
    <dbReference type="NCBI Taxonomy" id="914234"/>
    <lineage>
        <taxon>Eukaryota</taxon>
        <taxon>Fungi</taxon>
        <taxon>Dikarya</taxon>
        <taxon>Basidiomycota</taxon>
        <taxon>Agaricomycotina</taxon>
        <taxon>Agaricomycetes</taxon>
        <taxon>Polyporales</taxon>
        <taxon>Gelatoporiaceae</taxon>
        <taxon>Gelatoporia</taxon>
    </lineage>
</organism>
<dbReference type="EMBL" id="KB445791">
    <property type="protein sequence ID" value="EMD41761.1"/>
    <property type="molecule type" value="Genomic_DNA"/>
</dbReference>
<reference evidence="3 4" key="1">
    <citation type="journal article" date="2012" name="Proc. Natl. Acad. Sci. U.S.A.">
        <title>Comparative genomics of Ceriporiopsis subvermispora and Phanerochaete chrysosporium provide insight into selective ligninolysis.</title>
        <authorList>
            <person name="Fernandez-Fueyo E."/>
            <person name="Ruiz-Duenas F.J."/>
            <person name="Ferreira P."/>
            <person name="Floudas D."/>
            <person name="Hibbett D.S."/>
            <person name="Canessa P."/>
            <person name="Larrondo L.F."/>
            <person name="James T.Y."/>
            <person name="Seelenfreund D."/>
            <person name="Lobos S."/>
            <person name="Polanco R."/>
            <person name="Tello M."/>
            <person name="Honda Y."/>
            <person name="Watanabe T."/>
            <person name="Watanabe T."/>
            <person name="Ryu J.S."/>
            <person name="Kubicek C.P."/>
            <person name="Schmoll M."/>
            <person name="Gaskell J."/>
            <person name="Hammel K.E."/>
            <person name="St John F.J."/>
            <person name="Vanden Wymelenberg A."/>
            <person name="Sabat G."/>
            <person name="Splinter BonDurant S."/>
            <person name="Syed K."/>
            <person name="Yadav J.S."/>
            <person name="Doddapaneni H."/>
            <person name="Subramanian V."/>
            <person name="Lavin J.L."/>
            <person name="Oguiza J.A."/>
            <person name="Perez G."/>
            <person name="Pisabarro A.G."/>
            <person name="Ramirez L."/>
            <person name="Santoyo F."/>
            <person name="Master E."/>
            <person name="Coutinho P.M."/>
            <person name="Henrissat B."/>
            <person name="Lombard V."/>
            <person name="Magnuson J.K."/>
            <person name="Kuees U."/>
            <person name="Hori C."/>
            <person name="Igarashi K."/>
            <person name="Samejima M."/>
            <person name="Held B.W."/>
            <person name="Barry K.W."/>
            <person name="LaButti K.M."/>
            <person name="Lapidus A."/>
            <person name="Lindquist E.A."/>
            <person name="Lucas S.M."/>
            <person name="Riley R."/>
            <person name="Salamov A.A."/>
            <person name="Hoffmeister D."/>
            <person name="Schwenk D."/>
            <person name="Hadar Y."/>
            <person name="Yarden O."/>
            <person name="de Vries R.P."/>
            <person name="Wiebenga A."/>
            <person name="Stenlid J."/>
            <person name="Eastwood D."/>
            <person name="Grigoriev I.V."/>
            <person name="Berka R.M."/>
            <person name="Blanchette R.A."/>
            <person name="Kersten P."/>
            <person name="Martinez A.T."/>
            <person name="Vicuna R."/>
            <person name="Cullen D."/>
        </authorList>
    </citation>
    <scope>NUCLEOTIDE SEQUENCE [LARGE SCALE GENOMIC DNA]</scope>
    <source>
        <strain evidence="3 4">B</strain>
    </source>
</reference>
<feature type="region of interest" description="Disordered" evidence="2">
    <location>
        <begin position="91"/>
        <end position="293"/>
    </location>
</feature>
<feature type="coiled-coil region" evidence="1">
    <location>
        <begin position="358"/>
        <end position="392"/>
    </location>
</feature>
<dbReference type="AlphaFoldDB" id="M2RS63"/>
<feature type="compositionally biased region" description="Low complexity" evidence="2">
    <location>
        <begin position="224"/>
        <end position="236"/>
    </location>
</feature>
<dbReference type="Proteomes" id="UP000016930">
    <property type="component" value="Unassembled WGS sequence"/>
</dbReference>
<keyword evidence="4" id="KW-1185">Reference proteome</keyword>
<evidence type="ECO:0000256" key="1">
    <source>
        <dbReference type="SAM" id="Coils"/>
    </source>
</evidence>
<proteinExistence type="predicted"/>